<dbReference type="PANTHER" id="PTHR44943">
    <property type="entry name" value="CELLULOSE SYNTHASE OPERON PROTEIN C"/>
    <property type="match status" value="1"/>
</dbReference>
<dbReference type="Pfam" id="PF00515">
    <property type="entry name" value="TPR_1"/>
    <property type="match status" value="1"/>
</dbReference>
<feature type="repeat" description="TPR 1" evidence="6">
    <location>
        <begin position="38"/>
        <end position="71"/>
    </location>
</feature>
<dbReference type="GO" id="GO:0009535">
    <property type="term" value="C:chloroplast thylakoid membrane"/>
    <property type="evidence" value="ECO:0007669"/>
    <property type="project" value="UniProtKB-SubCell"/>
</dbReference>
<accession>A0A8F1B7W8</accession>
<proteinExistence type="inferred from homology"/>
<comment type="caution">
    <text evidence="6">Lacks conserved residue(s) required for the propagation of feature annotation.</text>
</comment>
<keyword evidence="3 6" id="KW-0677">Repeat</keyword>
<comment type="similarity">
    <text evidence="6">Belongs to the Ycf3 family.</text>
</comment>
<reference evidence="8" key="1">
    <citation type="journal article" date="2021" name="Ecol Indic">
        <title>Morphological and molecular identification reveals that waters from an isolated oasis in Tamanrasset (extreme South of Algerian Sahara) are colonized by opportunistic and pollution-tolerant diatom species.</title>
        <authorList>
            <person name="Gastineau R."/>
            <person name="Hamedi C."/>
            <person name="Baba Hamed M.B."/>
            <person name="Abi-Ayad S.-M.E.-A."/>
            <person name="Bak M."/>
            <person name="Lemieux C."/>
            <person name="Turmel M."/>
            <person name="Dobosz S."/>
            <person name="Wrobel R.J."/>
            <person name="Kierzek A."/>
            <person name="Lange-Bertalot H."/>
            <person name="Witkowski A."/>
        </authorList>
    </citation>
    <scope>NUCLEOTIDE SEQUENCE</scope>
    <source>
        <strain evidence="8">SZCZR1829</strain>
    </source>
</reference>
<dbReference type="EMBL" id="MT383641">
    <property type="protein sequence ID" value="QWM93345.1"/>
    <property type="molecule type" value="Genomic_DNA"/>
</dbReference>
<name>A0A8F1B7W8_9STRA</name>
<dbReference type="NCBIfam" id="NF002725">
    <property type="entry name" value="PRK02603.1"/>
    <property type="match status" value="1"/>
</dbReference>
<evidence type="ECO:0000256" key="7">
    <source>
        <dbReference type="PROSITE-ProRule" id="PRU00339"/>
    </source>
</evidence>
<keyword evidence="4 6" id="KW-0802">TPR repeat</keyword>
<evidence type="ECO:0000256" key="1">
    <source>
        <dbReference type="ARBA" id="ARBA00004170"/>
    </source>
</evidence>
<keyword evidence="2 6" id="KW-0602">Photosynthesis</keyword>
<dbReference type="AlphaFoldDB" id="A0A8F1B7W8"/>
<geneLocation type="chloroplast" evidence="8"/>
<protein>
    <recommendedName>
        <fullName evidence="6">Photosystem I assembly protein Ycf3</fullName>
    </recommendedName>
</protein>
<dbReference type="InterPro" id="IPR019734">
    <property type="entry name" value="TPR_rpt"/>
</dbReference>
<evidence type="ECO:0000313" key="8">
    <source>
        <dbReference type="EMBL" id="QWM93345.1"/>
    </source>
</evidence>
<dbReference type="GeneID" id="67123479"/>
<feature type="repeat" description="TPR 2" evidence="6">
    <location>
        <begin position="75"/>
        <end position="108"/>
    </location>
</feature>
<evidence type="ECO:0000256" key="6">
    <source>
        <dbReference type="HAMAP-Rule" id="MF_00439"/>
    </source>
</evidence>
<dbReference type="GO" id="GO:0015979">
    <property type="term" value="P:photosynthesis"/>
    <property type="evidence" value="ECO:0007669"/>
    <property type="project" value="UniProtKB-UniRule"/>
</dbReference>
<dbReference type="HAMAP" id="MF_00439">
    <property type="entry name" value="Ycf3"/>
    <property type="match status" value="1"/>
</dbReference>
<sequence>MYKIYKGNFVGNFIDKTFTVIADILLKVLPASKQEKEAFSYYRAGMSAQSKGRYAEALQNYYEALQVEEDPYDRSYTLYNIGLIYGNTGKYTQALEFYHQALSLNSNLPQALNNIAVIYHSQALRAQSLEEDEYVELSKELFDKAAEYWIQALKLAPDNYPGARNWLKVTGRLNENN</sequence>
<dbReference type="InterPro" id="IPR022818">
    <property type="entry name" value="PSI_Ycf3_assembly"/>
</dbReference>
<dbReference type="RefSeq" id="YP_010133855.1">
    <property type="nucleotide sequence ID" value="NC_056790.1"/>
</dbReference>
<dbReference type="InterPro" id="IPR051685">
    <property type="entry name" value="Ycf3/AcsC/BcsC/TPR_MFPF"/>
</dbReference>
<evidence type="ECO:0000256" key="2">
    <source>
        <dbReference type="ARBA" id="ARBA00022531"/>
    </source>
</evidence>
<dbReference type="Gene3D" id="1.25.40.10">
    <property type="entry name" value="Tetratricopeptide repeat domain"/>
    <property type="match status" value="1"/>
</dbReference>
<evidence type="ECO:0000256" key="3">
    <source>
        <dbReference type="ARBA" id="ARBA00022737"/>
    </source>
</evidence>
<evidence type="ECO:0000256" key="5">
    <source>
        <dbReference type="ARBA" id="ARBA00023136"/>
    </source>
</evidence>
<feature type="repeat" description="TPR" evidence="7">
    <location>
        <begin position="38"/>
        <end position="71"/>
    </location>
</feature>
<keyword evidence="8" id="KW-0150">Chloroplast</keyword>
<dbReference type="PROSITE" id="PS50293">
    <property type="entry name" value="TPR_REGION"/>
    <property type="match status" value="1"/>
</dbReference>
<dbReference type="SMART" id="SM00028">
    <property type="entry name" value="TPR"/>
    <property type="match status" value="3"/>
</dbReference>
<dbReference type="InterPro" id="IPR011990">
    <property type="entry name" value="TPR-like_helical_dom_sf"/>
</dbReference>
<keyword evidence="5 6" id="KW-0472">Membrane</keyword>
<dbReference type="SUPFAM" id="SSF48452">
    <property type="entry name" value="TPR-like"/>
    <property type="match status" value="1"/>
</dbReference>
<gene>
    <name evidence="6 8" type="primary">ycf3</name>
</gene>
<comment type="function">
    <text evidence="6">Seems to be required for the assembly of the photosystem I complex.</text>
</comment>
<keyword evidence="8" id="KW-0934">Plastid</keyword>
<dbReference type="PANTHER" id="PTHR44943:SF8">
    <property type="entry name" value="TPR REPEAT-CONTAINING PROTEIN MJ0263"/>
    <property type="match status" value="1"/>
</dbReference>
<dbReference type="PROSITE" id="PS50005">
    <property type="entry name" value="TPR"/>
    <property type="match status" value="2"/>
</dbReference>
<dbReference type="Pfam" id="PF13181">
    <property type="entry name" value="TPR_8"/>
    <property type="match status" value="1"/>
</dbReference>
<feature type="repeat" description="TPR" evidence="7">
    <location>
        <begin position="75"/>
        <end position="108"/>
    </location>
</feature>
<organism evidence="8">
    <name type="scientific">Fistulifera saprophila</name>
    <dbReference type="NCBI Taxonomy" id="880757"/>
    <lineage>
        <taxon>Eukaryota</taxon>
        <taxon>Sar</taxon>
        <taxon>Stramenopiles</taxon>
        <taxon>Ochrophyta</taxon>
        <taxon>Bacillariophyta</taxon>
        <taxon>Bacillariophyceae</taxon>
        <taxon>Bacillariophycidae</taxon>
        <taxon>Naviculales</taxon>
        <taxon>Naviculaceae</taxon>
        <taxon>Fistulifera</taxon>
    </lineage>
</organism>
<comment type="subcellular location">
    <subcellularLocation>
        <location evidence="1">Membrane</location>
        <topology evidence="1">Peripheral membrane protein</topology>
    </subcellularLocation>
    <subcellularLocation>
        <location evidence="6">Plastid</location>
        <location evidence="6">Chloroplast thylakoid membrane</location>
        <topology evidence="6">Peripheral membrane protein</topology>
    </subcellularLocation>
</comment>
<keyword evidence="6" id="KW-0793">Thylakoid</keyword>
<evidence type="ECO:0000256" key="4">
    <source>
        <dbReference type="ARBA" id="ARBA00022803"/>
    </source>
</evidence>